<dbReference type="InterPro" id="IPR001173">
    <property type="entry name" value="Glyco_trans_2-like"/>
</dbReference>
<dbReference type="PANTHER" id="PTHR10859">
    <property type="entry name" value="GLYCOSYL TRANSFERASE"/>
    <property type="match status" value="1"/>
</dbReference>
<accession>A0ABP8N2P4</accession>
<feature type="domain" description="Glycosyltransferase 2-like" evidence="1">
    <location>
        <begin position="5"/>
        <end position="178"/>
    </location>
</feature>
<dbReference type="RefSeq" id="WP_345244771.1">
    <property type="nucleotide sequence ID" value="NZ_BAABHD010000030.1"/>
</dbReference>
<keyword evidence="3" id="KW-1185">Reference proteome</keyword>
<dbReference type="Proteomes" id="UP001501175">
    <property type="component" value="Unassembled WGS sequence"/>
</dbReference>
<comment type="caution">
    <text evidence="2">The sequence shown here is derived from an EMBL/GenBank/DDBJ whole genome shotgun (WGS) entry which is preliminary data.</text>
</comment>
<dbReference type="InterPro" id="IPR029044">
    <property type="entry name" value="Nucleotide-diphossugar_trans"/>
</dbReference>
<sequence length="246" mass="28245">MSSVCIIVPCFNEASRLPVGTFLAFQQQHPDISFCFVDDGSQDATADVLKQLQARNQAQTEVLILDRNQGKAGAVRAGMLHMTHDSRGAFDYLGYLDADLATPLPAIWDLSAQLDQHPQREMVMGSRIKYLGVDIRRNNFRHYVGRIIATAISNLLKLAVYDTQCGAKLFRRVVVPDLFRATFISPWLFDVEILARQIQRHGRAGLDKYVVEVPLRQWVEQDESRVKLSYFFRMWGELYRIYQAYR</sequence>
<evidence type="ECO:0000313" key="2">
    <source>
        <dbReference type="EMBL" id="GAA4458525.1"/>
    </source>
</evidence>
<gene>
    <name evidence="2" type="ORF">GCM10023189_30950</name>
</gene>
<evidence type="ECO:0000313" key="3">
    <source>
        <dbReference type="Proteomes" id="UP001501175"/>
    </source>
</evidence>
<name>A0ABP8N2P4_9BACT</name>
<dbReference type="PANTHER" id="PTHR10859:SF91">
    <property type="entry name" value="DOLICHYL-PHOSPHATE BETA-GLUCOSYLTRANSFERASE"/>
    <property type="match status" value="1"/>
</dbReference>
<dbReference type="Gene3D" id="3.90.550.10">
    <property type="entry name" value="Spore Coat Polysaccharide Biosynthesis Protein SpsA, Chain A"/>
    <property type="match status" value="1"/>
</dbReference>
<dbReference type="Pfam" id="PF00535">
    <property type="entry name" value="Glycos_transf_2"/>
    <property type="match status" value="1"/>
</dbReference>
<protein>
    <recommendedName>
        <fullName evidence="1">Glycosyltransferase 2-like domain-containing protein</fullName>
    </recommendedName>
</protein>
<evidence type="ECO:0000259" key="1">
    <source>
        <dbReference type="Pfam" id="PF00535"/>
    </source>
</evidence>
<reference evidence="3" key="1">
    <citation type="journal article" date="2019" name="Int. J. Syst. Evol. Microbiol.">
        <title>The Global Catalogue of Microorganisms (GCM) 10K type strain sequencing project: providing services to taxonomists for standard genome sequencing and annotation.</title>
        <authorList>
            <consortium name="The Broad Institute Genomics Platform"/>
            <consortium name="The Broad Institute Genome Sequencing Center for Infectious Disease"/>
            <person name="Wu L."/>
            <person name="Ma J."/>
        </authorList>
    </citation>
    <scope>NUCLEOTIDE SEQUENCE [LARGE SCALE GENOMIC DNA]</scope>
    <source>
        <strain evidence="3">JCM 17927</strain>
    </source>
</reference>
<proteinExistence type="predicted"/>
<organism evidence="2 3">
    <name type="scientific">Nibrella saemangeumensis</name>
    <dbReference type="NCBI Taxonomy" id="1084526"/>
    <lineage>
        <taxon>Bacteria</taxon>
        <taxon>Pseudomonadati</taxon>
        <taxon>Bacteroidota</taxon>
        <taxon>Cytophagia</taxon>
        <taxon>Cytophagales</taxon>
        <taxon>Spirosomataceae</taxon>
        <taxon>Nibrella</taxon>
    </lineage>
</organism>
<dbReference type="SUPFAM" id="SSF53448">
    <property type="entry name" value="Nucleotide-diphospho-sugar transferases"/>
    <property type="match status" value="1"/>
</dbReference>
<dbReference type="EMBL" id="BAABHD010000030">
    <property type="protein sequence ID" value="GAA4458525.1"/>
    <property type="molecule type" value="Genomic_DNA"/>
</dbReference>